<comment type="caution">
    <text evidence="2">The sequence shown here is derived from an EMBL/GenBank/DDBJ whole genome shotgun (WGS) entry which is preliminary data.</text>
</comment>
<proteinExistence type="predicted"/>
<dbReference type="InterPro" id="IPR044926">
    <property type="entry name" value="RGS_subdomain_2"/>
</dbReference>
<gene>
    <name evidence="2" type="ORF">VP01_941g11</name>
</gene>
<dbReference type="Proteomes" id="UP000037035">
    <property type="component" value="Unassembled WGS sequence"/>
</dbReference>
<sequence>MANIKLEDILAGQHLSPFTLAEFEEHLVHVQHSVENLYFYFWLADYTKQYREWEAGLDERKDSLVPLPTTLFKPIDCLSNMRPARKGVLRFVPTFLRKMTKGKKDKVDDEPQVHQVQLSSIPDQSCMVPMKAPAPEDLKKAFESLRAFVLSPKSHQPFHEILDGFELELNISQQLKDRFRLEAQTSIHPDIFLPIKKEVINMLSDSMRIWLGDCSGNSDNHHQCYRAYVTLLIGATCVGLAVVGTVLLMIKTSSVKIRMSLSPLIWIGLEIFFGGVFRTCPLMFIFGTFRPIHVWELGRAKEAAAMTEKKLLSKRHDFFLDIQARQQGTNMGALALPSDHSQSGVVKPSQLTPSTLQSFWDSGSLKSPCDMVIPPISRPDDTSKPPPLAISIDCSVLPKDIEASTPTRLIIPCSPSTAKQKTPEKKLQHSSSAPIFGPLTNVLSPVAIRSHRISILKSVLLATALTASWMLLCLLLPFPFRHSQTR</sequence>
<dbReference type="AlphaFoldDB" id="A0A0L6U6Q2"/>
<name>A0A0L6U6Q2_9BASI</name>
<evidence type="ECO:0000313" key="3">
    <source>
        <dbReference type="Proteomes" id="UP000037035"/>
    </source>
</evidence>
<dbReference type="PANTHER" id="PTHR39466">
    <property type="entry name" value="RGS DOMAIN-CONTAINING PROTEIN"/>
    <property type="match status" value="1"/>
</dbReference>
<dbReference type="Gene3D" id="1.10.167.10">
    <property type="entry name" value="Regulator of G-protein Signalling 4, domain 2"/>
    <property type="match status" value="1"/>
</dbReference>
<evidence type="ECO:0000313" key="2">
    <source>
        <dbReference type="EMBL" id="KNZ44191.1"/>
    </source>
</evidence>
<dbReference type="SUPFAM" id="SSF48097">
    <property type="entry name" value="Regulator of G-protein signaling, RGS"/>
    <property type="match status" value="1"/>
</dbReference>
<dbReference type="PANTHER" id="PTHR39466:SF1">
    <property type="entry name" value="RGS DOMAIN-CONTAINING PROTEIN"/>
    <property type="match status" value="1"/>
</dbReference>
<dbReference type="OrthoDB" id="3232309at2759"/>
<evidence type="ECO:0000256" key="1">
    <source>
        <dbReference type="SAM" id="Phobius"/>
    </source>
</evidence>
<protein>
    <recommendedName>
        <fullName evidence="4">RGS domain-containing protein</fullName>
    </recommendedName>
</protein>
<evidence type="ECO:0008006" key="4">
    <source>
        <dbReference type="Google" id="ProtNLM"/>
    </source>
</evidence>
<accession>A0A0L6U6Q2</accession>
<reference evidence="2 3" key="1">
    <citation type="submission" date="2015-08" db="EMBL/GenBank/DDBJ databases">
        <title>Next Generation Sequencing and Analysis of the Genome of Puccinia sorghi L Schw, the Causal Agent of Maize Common Rust.</title>
        <authorList>
            <person name="Rochi L."/>
            <person name="Burguener G."/>
            <person name="Darino M."/>
            <person name="Turjanski A."/>
            <person name="Kreff E."/>
            <person name="Dieguez M.J."/>
            <person name="Sacco F."/>
        </authorList>
    </citation>
    <scope>NUCLEOTIDE SEQUENCE [LARGE SCALE GENOMIC DNA]</scope>
    <source>
        <strain evidence="2 3">RO10H11247</strain>
    </source>
</reference>
<keyword evidence="1" id="KW-0812">Transmembrane</keyword>
<organism evidence="2 3">
    <name type="scientific">Puccinia sorghi</name>
    <dbReference type="NCBI Taxonomy" id="27349"/>
    <lineage>
        <taxon>Eukaryota</taxon>
        <taxon>Fungi</taxon>
        <taxon>Dikarya</taxon>
        <taxon>Basidiomycota</taxon>
        <taxon>Pucciniomycotina</taxon>
        <taxon>Pucciniomycetes</taxon>
        <taxon>Pucciniales</taxon>
        <taxon>Pucciniaceae</taxon>
        <taxon>Puccinia</taxon>
    </lineage>
</organism>
<keyword evidence="1" id="KW-1133">Transmembrane helix</keyword>
<dbReference type="EMBL" id="LAVV01015071">
    <property type="protein sequence ID" value="KNZ44191.1"/>
    <property type="molecule type" value="Genomic_DNA"/>
</dbReference>
<dbReference type="InterPro" id="IPR036305">
    <property type="entry name" value="RGS_sf"/>
</dbReference>
<keyword evidence="3" id="KW-1185">Reference proteome</keyword>
<dbReference type="STRING" id="27349.A0A0L6U6Q2"/>
<dbReference type="VEuPathDB" id="FungiDB:VP01_941g11"/>
<feature type="transmembrane region" description="Helical" evidence="1">
    <location>
        <begin position="459"/>
        <end position="480"/>
    </location>
</feature>
<keyword evidence="1" id="KW-0472">Membrane</keyword>
<feature type="transmembrane region" description="Helical" evidence="1">
    <location>
        <begin position="227"/>
        <end position="250"/>
    </location>
</feature>